<gene>
    <name evidence="1" type="ORF">BAU07_21560</name>
</gene>
<dbReference type="STRING" id="463014.BAU07_21560"/>
<evidence type="ECO:0000313" key="1">
    <source>
        <dbReference type="EMBL" id="ANN79367.1"/>
    </source>
</evidence>
<proteinExistence type="predicted"/>
<dbReference type="EMBL" id="CP016172">
    <property type="protein sequence ID" value="ANN79367.1"/>
    <property type="molecule type" value="Genomic_DNA"/>
</dbReference>
<evidence type="ECO:0008006" key="3">
    <source>
        <dbReference type="Google" id="ProtNLM"/>
    </source>
</evidence>
<dbReference type="OrthoDB" id="8639152at2"/>
<sequence>MSKISPAVDRQVRIELLRARAAVEREALVHGMTDLTQSLSPRHLVKSLMPRMGVGNSSKLAWQAFSMVRRYPVIMSTVSAVFLRGKRSRLLKLATAATVGWQVYRGWRARHDADATSPVGPTSHQPYP</sequence>
<dbReference type="Proteomes" id="UP000091926">
    <property type="component" value="Chromosome"/>
</dbReference>
<keyword evidence="2" id="KW-1185">Reference proteome</keyword>
<dbReference type="RefSeq" id="WP_066662303.1">
    <property type="nucleotide sequence ID" value="NZ_CBCSCL010000007.1"/>
</dbReference>
<protein>
    <recommendedName>
        <fullName evidence="3">DUF3318 domain-containing protein</fullName>
    </recommendedName>
</protein>
<dbReference type="KEGG" id="bfz:BAU07_21560"/>
<reference evidence="1 2" key="1">
    <citation type="submission" date="2016-06" db="EMBL/GenBank/DDBJ databases">
        <title>Complete genome sequences of Bordetella bronchialis and Bordetella flabilis.</title>
        <authorList>
            <person name="LiPuma J.J."/>
            <person name="Spilker T."/>
        </authorList>
    </citation>
    <scope>NUCLEOTIDE SEQUENCE [LARGE SCALE GENOMIC DNA]</scope>
    <source>
        <strain evidence="1 2">AU10664</strain>
    </source>
</reference>
<organism evidence="1 2">
    <name type="scientific">Bordetella flabilis</name>
    <dbReference type="NCBI Taxonomy" id="463014"/>
    <lineage>
        <taxon>Bacteria</taxon>
        <taxon>Pseudomonadati</taxon>
        <taxon>Pseudomonadota</taxon>
        <taxon>Betaproteobacteria</taxon>
        <taxon>Burkholderiales</taxon>
        <taxon>Alcaligenaceae</taxon>
        <taxon>Bordetella</taxon>
    </lineage>
</organism>
<dbReference type="AlphaFoldDB" id="A0A193GH26"/>
<name>A0A193GH26_9BORD</name>
<accession>A0A193GH26</accession>
<evidence type="ECO:0000313" key="2">
    <source>
        <dbReference type="Proteomes" id="UP000091926"/>
    </source>
</evidence>